<organism evidence="1 2">
    <name type="scientific">Stanieria cyanosphaera (strain ATCC 29371 / PCC 7437)</name>
    <dbReference type="NCBI Taxonomy" id="111780"/>
    <lineage>
        <taxon>Bacteria</taxon>
        <taxon>Bacillati</taxon>
        <taxon>Cyanobacteriota</taxon>
        <taxon>Cyanophyceae</taxon>
        <taxon>Pleurocapsales</taxon>
        <taxon>Dermocarpellaceae</taxon>
        <taxon>Stanieria</taxon>
    </lineage>
</organism>
<evidence type="ECO:0000313" key="1">
    <source>
        <dbReference type="EMBL" id="AFZ37799.1"/>
    </source>
</evidence>
<dbReference type="EMBL" id="CP003653">
    <property type="protein sequence ID" value="AFZ37799.1"/>
    <property type="molecule type" value="Genomic_DNA"/>
</dbReference>
<reference evidence="2" key="1">
    <citation type="journal article" date="2013" name="Proc. Natl. Acad. Sci. U.S.A.">
        <title>Improving the coverage of the cyanobacterial phylum using diversity-driven genome sequencing.</title>
        <authorList>
            <person name="Shih P.M."/>
            <person name="Wu D."/>
            <person name="Latifi A."/>
            <person name="Axen S.D."/>
            <person name="Fewer D.P."/>
            <person name="Talla E."/>
            <person name="Calteau A."/>
            <person name="Cai F."/>
            <person name="Tandeau de Marsac N."/>
            <person name="Rippka R."/>
            <person name="Herdman M."/>
            <person name="Sivonen K."/>
            <person name="Coursin T."/>
            <person name="Laurent T."/>
            <person name="Goodwin L."/>
            <person name="Nolan M."/>
            <person name="Davenport K.W."/>
            <person name="Han C.S."/>
            <person name="Rubin E.M."/>
            <person name="Eisen J.A."/>
            <person name="Woyke T."/>
            <person name="Gugger M."/>
            <person name="Kerfeld C.A."/>
        </authorList>
    </citation>
    <scope>NUCLEOTIDE SEQUENCE [LARGE SCALE GENOMIC DNA]</scope>
    <source>
        <strain evidence="2">ATCC 29371 / PCC 7437</strain>
    </source>
</reference>
<name>K9Y0H4_STAC7</name>
<dbReference type="PANTHER" id="PTHR36529">
    <property type="entry name" value="SLL1095 PROTEIN"/>
    <property type="match status" value="1"/>
</dbReference>
<dbReference type="Proteomes" id="UP000010473">
    <property type="component" value="Chromosome"/>
</dbReference>
<evidence type="ECO:0000313" key="2">
    <source>
        <dbReference type="Proteomes" id="UP000010473"/>
    </source>
</evidence>
<dbReference type="PATRIC" id="fig|111780.3.peg.4483"/>
<accession>K9Y0H4</accession>
<dbReference type="KEGG" id="scs:Sta7437_4330"/>
<dbReference type="SUPFAM" id="SSF53448">
    <property type="entry name" value="Nucleotide-diphospho-sugar transferases"/>
    <property type="match status" value="1"/>
</dbReference>
<protein>
    <recommendedName>
        <fullName evidence="3">Glycosyltransferase</fullName>
    </recommendedName>
</protein>
<dbReference type="Gene3D" id="3.90.550.10">
    <property type="entry name" value="Spore Coat Polysaccharide Biosynthesis Protein SpsA, Chain A"/>
    <property type="match status" value="1"/>
</dbReference>
<sequence>MEKCLIIFSRYPEPGKTKTRMIPVLGATGAANLQRQMTEHTLKQVQQLQQFGSVEIEIHFTGGNHQLMSEWLGKNIAYYSQITGDLGKKMEFAFAQAFNRGKQKVVIIGIDCPDLNSLILKTAFVALQQQDLVLGVAEDGGYYLIGLNRLVPELFKNISWGSGRVLAQTEAIAKQLGLNIGYLPQLRDIDRPEDLSIWQKYQ</sequence>
<proteinExistence type="predicted"/>
<dbReference type="OrthoDB" id="9810303at2"/>
<dbReference type="PANTHER" id="PTHR36529:SF1">
    <property type="entry name" value="GLYCOSYLTRANSFERASE"/>
    <property type="match status" value="1"/>
</dbReference>
<dbReference type="InterPro" id="IPR029044">
    <property type="entry name" value="Nucleotide-diphossugar_trans"/>
</dbReference>
<dbReference type="Pfam" id="PF09837">
    <property type="entry name" value="DUF2064"/>
    <property type="match status" value="1"/>
</dbReference>
<gene>
    <name evidence="1" type="ordered locus">Sta7437_4330</name>
</gene>
<dbReference type="NCBIfam" id="TIGR04282">
    <property type="entry name" value="glyco_like_cofC"/>
    <property type="match status" value="1"/>
</dbReference>
<keyword evidence="2" id="KW-1185">Reference proteome</keyword>
<dbReference type="STRING" id="111780.Sta7437_4330"/>
<dbReference type="eggNOG" id="COG3222">
    <property type="taxonomic scope" value="Bacteria"/>
</dbReference>
<dbReference type="InterPro" id="IPR018641">
    <property type="entry name" value="Trfase_1_rSAM/seldom-assoc"/>
</dbReference>
<dbReference type="HOGENOM" id="CLU_075662_2_0_3"/>
<evidence type="ECO:0008006" key="3">
    <source>
        <dbReference type="Google" id="ProtNLM"/>
    </source>
</evidence>
<dbReference type="RefSeq" id="WP_015195453.1">
    <property type="nucleotide sequence ID" value="NC_019748.1"/>
</dbReference>
<dbReference type="AlphaFoldDB" id="K9Y0H4"/>